<dbReference type="InterPro" id="IPR035906">
    <property type="entry name" value="MetI-like_sf"/>
</dbReference>
<dbReference type="InterPro" id="IPR051124">
    <property type="entry name" value="Phosphate_Transport_Permease"/>
</dbReference>
<dbReference type="PANTHER" id="PTHR30425">
    <property type="entry name" value="PHOSPHATE TRANSPORT SYSTEM PERMEASE PROTEIN PST"/>
    <property type="match status" value="1"/>
</dbReference>
<protein>
    <recommendedName>
        <fullName evidence="10">Phosphate transport system permease protein</fullName>
    </recommendedName>
</protein>
<sequence length="314" mass="33479">MIKSARPAPSSRGDGIFKGIIIFIALCIVAIFGLSMYELYTSGKDAFSTFGFFGFIGSSIWDPVAQRFGAWTFIAGTALTSVLALVIAVPLALASAIFVTEYAPRWLSEPVSYLVELLAAIPSVIYGLWAIFVLVPIVRNLQLSVLLNPNLREIDLIQVTAPSGLGLLTAVLILAVMVIPYTASVARDVIRLVPQEQREAAYALGATKWEVIRTAILPYARAGIMGGVILSLGRALGETIAVTMVIGNTTQVPKSIFDSTATMASVIANQFGEASGLQLSSLIGLGFLLFLLSVVVNFTARIIIARLTPEGIKV</sequence>
<dbReference type="NCBIfam" id="TIGR02138">
    <property type="entry name" value="phosphate_pstC"/>
    <property type="match status" value="1"/>
</dbReference>
<evidence type="ECO:0000256" key="1">
    <source>
        <dbReference type="ARBA" id="ARBA00004651"/>
    </source>
</evidence>
<keyword evidence="7 9" id="KW-1133">Transmembrane helix</keyword>
<comment type="function">
    <text evidence="10">Part of the binding-protein-dependent transport system for phosphate; probably responsible for the translocation of the substrate across the membrane.</text>
</comment>
<evidence type="ECO:0000256" key="7">
    <source>
        <dbReference type="ARBA" id="ARBA00022989"/>
    </source>
</evidence>
<keyword evidence="3 9" id="KW-0813">Transport</keyword>
<evidence type="ECO:0000256" key="8">
    <source>
        <dbReference type="ARBA" id="ARBA00023136"/>
    </source>
</evidence>
<dbReference type="SUPFAM" id="SSF161098">
    <property type="entry name" value="MetI-like"/>
    <property type="match status" value="1"/>
</dbReference>
<evidence type="ECO:0000256" key="5">
    <source>
        <dbReference type="ARBA" id="ARBA00022592"/>
    </source>
</evidence>
<organism evidence="12 13">
    <name type="scientific">Deinobacterium chartae</name>
    <dbReference type="NCBI Taxonomy" id="521158"/>
    <lineage>
        <taxon>Bacteria</taxon>
        <taxon>Thermotogati</taxon>
        <taxon>Deinococcota</taxon>
        <taxon>Deinococci</taxon>
        <taxon>Deinococcales</taxon>
        <taxon>Deinococcaceae</taxon>
        <taxon>Deinobacterium</taxon>
    </lineage>
</organism>
<evidence type="ECO:0000256" key="9">
    <source>
        <dbReference type="RuleBase" id="RU363032"/>
    </source>
</evidence>
<keyword evidence="13" id="KW-1185">Reference proteome</keyword>
<evidence type="ECO:0000256" key="10">
    <source>
        <dbReference type="RuleBase" id="RU363054"/>
    </source>
</evidence>
<feature type="transmembrane region" description="Helical" evidence="9">
    <location>
        <begin position="46"/>
        <end position="64"/>
    </location>
</feature>
<feature type="transmembrane region" description="Helical" evidence="9">
    <location>
        <begin position="282"/>
        <end position="304"/>
    </location>
</feature>
<evidence type="ECO:0000256" key="2">
    <source>
        <dbReference type="ARBA" id="ARBA00007069"/>
    </source>
</evidence>
<name>A0A841I0B8_9DEIO</name>
<evidence type="ECO:0000256" key="3">
    <source>
        <dbReference type="ARBA" id="ARBA00022448"/>
    </source>
</evidence>
<accession>A0A841I0B8</accession>
<reference evidence="12 13" key="1">
    <citation type="submission" date="2020-08" db="EMBL/GenBank/DDBJ databases">
        <title>Genomic Encyclopedia of Type Strains, Phase IV (KMG-IV): sequencing the most valuable type-strain genomes for metagenomic binning, comparative biology and taxonomic classification.</title>
        <authorList>
            <person name="Goeker M."/>
        </authorList>
    </citation>
    <scope>NUCLEOTIDE SEQUENCE [LARGE SCALE GENOMIC DNA]</scope>
    <source>
        <strain evidence="12 13">DSM 21458</strain>
    </source>
</reference>
<gene>
    <name evidence="12" type="ORF">HNR42_002669</name>
</gene>
<dbReference type="GO" id="GO:0005315">
    <property type="term" value="F:phosphate transmembrane transporter activity"/>
    <property type="evidence" value="ECO:0007669"/>
    <property type="project" value="InterPro"/>
</dbReference>
<evidence type="ECO:0000256" key="6">
    <source>
        <dbReference type="ARBA" id="ARBA00022692"/>
    </source>
</evidence>
<dbReference type="RefSeq" id="WP_183987987.1">
    <property type="nucleotide sequence ID" value="NZ_JACHHG010000010.1"/>
</dbReference>
<keyword evidence="4 10" id="KW-1003">Cell membrane</keyword>
<keyword evidence="8 9" id="KW-0472">Membrane</keyword>
<evidence type="ECO:0000259" key="11">
    <source>
        <dbReference type="PROSITE" id="PS50928"/>
    </source>
</evidence>
<dbReference type="InterPro" id="IPR000515">
    <property type="entry name" value="MetI-like"/>
</dbReference>
<evidence type="ECO:0000256" key="4">
    <source>
        <dbReference type="ARBA" id="ARBA00022475"/>
    </source>
</evidence>
<dbReference type="PROSITE" id="PS50928">
    <property type="entry name" value="ABC_TM1"/>
    <property type="match status" value="1"/>
</dbReference>
<evidence type="ECO:0000313" key="12">
    <source>
        <dbReference type="EMBL" id="MBB6099231.1"/>
    </source>
</evidence>
<feature type="domain" description="ABC transmembrane type-1" evidence="11">
    <location>
        <begin position="74"/>
        <end position="300"/>
    </location>
</feature>
<dbReference type="AlphaFoldDB" id="A0A841I0B8"/>
<dbReference type="EMBL" id="JACHHG010000010">
    <property type="protein sequence ID" value="MBB6099231.1"/>
    <property type="molecule type" value="Genomic_DNA"/>
</dbReference>
<dbReference type="CDD" id="cd06261">
    <property type="entry name" value="TM_PBP2"/>
    <property type="match status" value="1"/>
</dbReference>
<feature type="transmembrane region" description="Helical" evidence="9">
    <location>
        <begin position="20"/>
        <end position="40"/>
    </location>
</feature>
<comment type="similarity">
    <text evidence="2 10">Belongs to the binding-protein-dependent transport system permease family. CysTW subfamily.</text>
</comment>
<feature type="transmembrane region" description="Helical" evidence="9">
    <location>
        <begin position="71"/>
        <end position="97"/>
    </location>
</feature>
<feature type="transmembrane region" description="Helical" evidence="9">
    <location>
        <begin position="117"/>
        <end position="138"/>
    </location>
</feature>
<proteinExistence type="inferred from homology"/>
<keyword evidence="5 10" id="KW-0592">Phosphate transport</keyword>
<dbReference type="Pfam" id="PF00528">
    <property type="entry name" value="BPD_transp_1"/>
    <property type="match status" value="1"/>
</dbReference>
<dbReference type="GO" id="GO:0005886">
    <property type="term" value="C:plasma membrane"/>
    <property type="evidence" value="ECO:0007669"/>
    <property type="project" value="UniProtKB-SubCell"/>
</dbReference>
<dbReference type="Gene3D" id="1.10.3720.10">
    <property type="entry name" value="MetI-like"/>
    <property type="match status" value="1"/>
</dbReference>
<evidence type="ECO:0000313" key="13">
    <source>
        <dbReference type="Proteomes" id="UP000569951"/>
    </source>
</evidence>
<comment type="caution">
    <text evidence="12">The sequence shown here is derived from an EMBL/GenBank/DDBJ whole genome shotgun (WGS) entry which is preliminary data.</text>
</comment>
<comment type="subcellular location">
    <subcellularLocation>
        <location evidence="1 9">Cell membrane</location>
        <topology evidence="1 9">Multi-pass membrane protein</topology>
    </subcellularLocation>
</comment>
<keyword evidence="6 9" id="KW-0812">Transmembrane</keyword>
<dbReference type="PANTHER" id="PTHR30425:SF1">
    <property type="entry name" value="PHOSPHATE TRANSPORT SYSTEM PERMEASE PROTEIN PSTC"/>
    <property type="match status" value="1"/>
</dbReference>
<feature type="transmembrane region" description="Helical" evidence="9">
    <location>
        <begin position="159"/>
        <end position="183"/>
    </location>
</feature>
<dbReference type="Proteomes" id="UP000569951">
    <property type="component" value="Unassembled WGS sequence"/>
</dbReference>
<dbReference type="GO" id="GO:0006817">
    <property type="term" value="P:phosphate ion transport"/>
    <property type="evidence" value="ECO:0007669"/>
    <property type="project" value="UniProtKB-KW"/>
</dbReference>
<dbReference type="InterPro" id="IPR011864">
    <property type="entry name" value="Phosphate_PstC"/>
</dbReference>